<proteinExistence type="predicted"/>
<sequence length="61" mass="6806">MTTWMRMVKEGIMDTLAAGEHRGLKAGKLVVLSKNFPGSDRDVQCRFMDAMSLVAKYGKLD</sequence>
<gene>
    <name evidence="1" type="ORF">PVAP13_4NG074019</name>
</gene>
<evidence type="ECO:0000313" key="1">
    <source>
        <dbReference type="EMBL" id="KAG2605436.1"/>
    </source>
</evidence>
<accession>A0A8T0TAE0</accession>
<reference evidence="1" key="1">
    <citation type="submission" date="2020-05" db="EMBL/GenBank/DDBJ databases">
        <title>WGS assembly of Panicum virgatum.</title>
        <authorList>
            <person name="Lovell J.T."/>
            <person name="Jenkins J."/>
            <person name="Shu S."/>
            <person name="Juenger T.E."/>
            <person name="Schmutz J."/>
        </authorList>
    </citation>
    <scope>NUCLEOTIDE SEQUENCE</scope>
    <source>
        <strain evidence="1">AP13</strain>
    </source>
</reference>
<dbReference type="AlphaFoldDB" id="A0A8T0TAE0"/>
<comment type="caution">
    <text evidence="1">The sequence shown here is derived from an EMBL/GenBank/DDBJ whole genome shotgun (WGS) entry which is preliminary data.</text>
</comment>
<name>A0A8T0TAE0_PANVG</name>
<evidence type="ECO:0000313" key="2">
    <source>
        <dbReference type="Proteomes" id="UP000823388"/>
    </source>
</evidence>
<dbReference type="Proteomes" id="UP000823388">
    <property type="component" value="Chromosome 4N"/>
</dbReference>
<organism evidence="1 2">
    <name type="scientific">Panicum virgatum</name>
    <name type="common">Blackwell switchgrass</name>
    <dbReference type="NCBI Taxonomy" id="38727"/>
    <lineage>
        <taxon>Eukaryota</taxon>
        <taxon>Viridiplantae</taxon>
        <taxon>Streptophyta</taxon>
        <taxon>Embryophyta</taxon>
        <taxon>Tracheophyta</taxon>
        <taxon>Spermatophyta</taxon>
        <taxon>Magnoliopsida</taxon>
        <taxon>Liliopsida</taxon>
        <taxon>Poales</taxon>
        <taxon>Poaceae</taxon>
        <taxon>PACMAD clade</taxon>
        <taxon>Panicoideae</taxon>
        <taxon>Panicodae</taxon>
        <taxon>Paniceae</taxon>
        <taxon>Panicinae</taxon>
        <taxon>Panicum</taxon>
        <taxon>Panicum sect. Hiantes</taxon>
    </lineage>
</organism>
<keyword evidence="2" id="KW-1185">Reference proteome</keyword>
<dbReference type="EMBL" id="CM029044">
    <property type="protein sequence ID" value="KAG2605436.1"/>
    <property type="molecule type" value="Genomic_DNA"/>
</dbReference>
<protein>
    <submittedName>
        <fullName evidence="1">Uncharacterized protein</fullName>
    </submittedName>
</protein>